<dbReference type="EMBL" id="FMWO01000020">
    <property type="protein sequence ID" value="SCZ84386.1"/>
    <property type="molecule type" value="Genomic_DNA"/>
</dbReference>
<evidence type="ECO:0000313" key="2">
    <source>
        <dbReference type="Proteomes" id="UP000198729"/>
    </source>
</evidence>
<dbReference type="AlphaFoldDB" id="A0A1G5SB26"/>
<gene>
    <name evidence="1" type="ORF">NSMM_150124</name>
</gene>
<sequence length="61" mass="6721">MRLTKTHQHGLLLAVVILLGGVLLPGAVVMTESKKADQSDRAHQHKTLYWMHPIGPLPDIS</sequence>
<keyword evidence="2" id="KW-1185">Reference proteome</keyword>
<reference evidence="1 2" key="1">
    <citation type="submission" date="2016-10" db="EMBL/GenBank/DDBJ databases">
        <authorList>
            <person name="de Groot N.N."/>
        </authorList>
    </citation>
    <scope>NUCLEOTIDE SEQUENCE [LARGE SCALE GENOMIC DNA]</scope>
    <source>
        <strain evidence="1">1</strain>
    </source>
</reference>
<accession>A0A1G5SB26</accession>
<dbReference type="Proteomes" id="UP000198729">
    <property type="component" value="Unassembled WGS sequence"/>
</dbReference>
<organism evidence="1 2">
    <name type="scientific">Nitrosomonas mobilis</name>
    <dbReference type="NCBI Taxonomy" id="51642"/>
    <lineage>
        <taxon>Bacteria</taxon>
        <taxon>Pseudomonadati</taxon>
        <taxon>Pseudomonadota</taxon>
        <taxon>Betaproteobacteria</taxon>
        <taxon>Nitrosomonadales</taxon>
        <taxon>Nitrosomonadaceae</taxon>
        <taxon>Nitrosomonas</taxon>
    </lineage>
</organism>
<dbReference type="STRING" id="51642.NSMM_150124"/>
<protein>
    <submittedName>
        <fullName evidence="1">Uncharacterized protein</fullName>
    </submittedName>
</protein>
<dbReference type="RefSeq" id="WP_090283806.1">
    <property type="nucleotide sequence ID" value="NZ_FMWO01000020.1"/>
</dbReference>
<name>A0A1G5SB26_9PROT</name>
<proteinExistence type="predicted"/>
<evidence type="ECO:0000313" key="1">
    <source>
        <dbReference type="EMBL" id="SCZ84386.1"/>
    </source>
</evidence>